<evidence type="ECO:0000259" key="4">
    <source>
        <dbReference type="PROSITE" id="PS50043"/>
    </source>
</evidence>
<sequence length="398" mass="41051">MLSEVDGPVAAAYRAGLMLLDGRTASALAEADRVLRDRTAPRAAVIPALATAVVGASLSGRFDRVWVAIGQAGPAQWELALIGYVQCFSLVLAGQVGDARVIAENGHRAAVADGNAAATAGWSMLRGVVENARGDLAAAVASLDVAVGLLGTHDPYRMLAPCLSWLASARAVCGERTEAQHTLRLAAEAPVGRLFIPLSGLSQAWVTAAGGDTTLAARQADAAADVAMAHGQFAVEAVARYDVARLGDPQSAHRRLATLAGVVQGRLAPTMAAAAAALARADVHGLDRAAAAFTSLGFDLLAAEATTAAAAIRNQRAVPTAFPHAATPLLRLTPALAGLTRRERDVALLVADGMTSSAIGRRLRLSARTVDNCLGRVYQKLGVASRRDVVPLVRRPNG</sequence>
<dbReference type="PANTHER" id="PTHR44688:SF16">
    <property type="entry name" value="DNA-BINDING TRANSCRIPTIONAL ACTIVATOR DEVR_DOSR"/>
    <property type="match status" value="1"/>
</dbReference>
<dbReference type="Proteomes" id="UP000294927">
    <property type="component" value="Unassembled WGS sequence"/>
</dbReference>
<evidence type="ECO:0000256" key="3">
    <source>
        <dbReference type="ARBA" id="ARBA00023163"/>
    </source>
</evidence>
<dbReference type="InterPro" id="IPR036388">
    <property type="entry name" value="WH-like_DNA-bd_sf"/>
</dbReference>
<dbReference type="InterPro" id="IPR000792">
    <property type="entry name" value="Tscrpt_reg_LuxR_C"/>
</dbReference>
<dbReference type="GO" id="GO:0006355">
    <property type="term" value="P:regulation of DNA-templated transcription"/>
    <property type="evidence" value="ECO:0007669"/>
    <property type="project" value="InterPro"/>
</dbReference>
<dbReference type="AlphaFoldDB" id="A0A4R7VJR8"/>
<proteinExistence type="predicted"/>
<keyword evidence="6" id="KW-1185">Reference proteome</keyword>
<organism evidence="5 6">
    <name type="scientific">Actinophytocola oryzae</name>
    <dbReference type="NCBI Taxonomy" id="502181"/>
    <lineage>
        <taxon>Bacteria</taxon>
        <taxon>Bacillati</taxon>
        <taxon>Actinomycetota</taxon>
        <taxon>Actinomycetes</taxon>
        <taxon>Pseudonocardiales</taxon>
        <taxon>Pseudonocardiaceae</taxon>
    </lineage>
</organism>
<evidence type="ECO:0000256" key="2">
    <source>
        <dbReference type="ARBA" id="ARBA00023125"/>
    </source>
</evidence>
<keyword evidence="2" id="KW-0238">DNA-binding</keyword>
<reference evidence="5 6" key="1">
    <citation type="submission" date="2019-03" db="EMBL/GenBank/DDBJ databases">
        <title>Genomic Encyclopedia of Archaeal and Bacterial Type Strains, Phase II (KMG-II): from individual species to whole genera.</title>
        <authorList>
            <person name="Goeker M."/>
        </authorList>
    </citation>
    <scope>NUCLEOTIDE SEQUENCE [LARGE SCALE GENOMIC DNA]</scope>
    <source>
        <strain evidence="5 6">DSM 45499</strain>
    </source>
</reference>
<dbReference type="CDD" id="cd06170">
    <property type="entry name" value="LuxR_C_like"/>
    <property type="match status" value="1"/>
</dbReference>
<gene>
    <name evidence="5" type="ORF">CLV71_10741</name>
</gene>
<dbReference type="SUPFAM" id="SSF46894">
    <property type="entry name" value="C-terminal effector domain of the bipartite response regulators"/>
    <property type="match status" value="1"/>
</dbReference>
<keyword evidence="1" id="KW-0805">Transcription regulation</keyword>
<dbReference type="SMART" id="SM00421">
    <property type="entry name" value="HTH_LUXR"/>
    <property type="match status" value="1"/>
</dbReference>
<evidence type="ECO:0000256" key="1">
    <source>
        <dbReference type="ARBA" id="ARBA00023015"/>
    </source>
</evidence>
<protein>
    <submittedName>
        <fullName evidence="5">Regulatory LuxR family protein</fullName>
    </submittedName>
</protein>
<dbReference type="GO" id="GO:0003677">
    <property type="term" value="F:DNA binding"/>
    <property type="evidence" value="ECO:0007669"/>
    <property type="project" value="UniProtKB-KW"/>
</dbReference>
<comment type="caution">
    <text evidence="5">The sequence shown here is derived from an EMBL/GenBank/DDBJ whole genome shotgun (WGS) entry which is preliminary data.</text>
</comment>
<dbReference type="Gene3D" id="1.10.10.10">
    <property type="entry name" value="Winged helix-like DNA-binding domain superfamily/Winged helix DNA-binding domain"/>
    <property type="match status" value="1"/>
</dbReference>
<dbReference type="Pfam" id="PF00196">
    <property type="entry name" value="GerE"/>
    <property type="match status" value="1"/>
</dbReference>
<dbReference type="PRINTS" id="PR00038">
    <property type="entry name" value="HTHLUXR"/>
</dbReference>
<dbReference type="EMBL" id="SOCP01000007">
    <property type="protein sequence ID" value="TDV49702.1"/>
    <property type="molecule type" value="Genomic_DNA"/>
</dbReference>
<accession>A0A4R7VJR8</accession>
<feature type="domain" description="HTH luxR-type" evidence="4">
    <location>
        <begin position="332"/>
        <end position="397"/>
    </location>
</feature>
<dbReference type="PROSITE" id="PS00622">
    <property type="entry name" value="HTH_LUXR_1"/>
    <property type="match status" value="1"/>
</dbReference>
<evidence type="ECO:0000313" key="5">
    <source>
        <dbReference type="EMBL" id="TDV49702.1"/>
    </source>
</evidence>
<keyword evidence="3" id="KW-0804">Transcription</keyword>
<dbReference type="PANTHER" id="PTHR44688">
    <property type="entry name" value="DNA-BINDING TRANSCRIPTIONAL ACTIVATOR DEVR_DOSR"/>
    <property type="match status" value="1"/>
</dbReference>
<dbReference type="PROSITE" id="PS50043">
    <property type="entry name" value="HTH_LUXR_2"/>
    <property type="match status" value="1"/>
</dbReference>
<name>A0A4R7VJR8_9PSEU</name>
<dbReference type="InterPro" id="IPR016032">
    <property type="entry name" value="Sig_transdc_resp-reg_C-effctor"/>
</dbReference>
<evidence type="ECO:0000313" key="6">
    <source>
        <dbReference type="Proteomes" id="UP000294927"/>
    </source>
</evidence>